<keyword evidence="2" id="KW-1185">Reference proteome</keyword>
<comment type="caution">
    <text evidence="1">The sequence shown here is derived from an EMBL/GenBank/DDBJ whole genome shotgun (WGS) entry which is preliminary data.</text>
</comment>
<dbReference type="EMBL" id="CM047945">
    <property type="protein sequence ID" value="KAI9898360.1"/>
    <property type="molecule type" value="Genomic_DNA"/>
</dbReference>
<accession>A0ACC0UXU7</accession>
<proteinExistence type="predicted"/>
<protein>
    <submittedName>
        <fullName evidence="1">Uncharacterized protein</fullName>
    </submittedName>
</protein>
<dbReference type="Proteomes" id="UP001163324">
    <property type="component" value="Chromosome 6"/>
</dbReference>
<evidence type="ECO:0000313" key="2">
    <source>
        <dbReference type="Proteomes" id="UP001163324"/>
    </source>
</evidence>
<gene>
    <name evidence="1" type="ORF">N3K66_006720</name>
</gene>
<sequence>MAALLDGPKTKVDVEALLKKLEDTKADADGSSEIREDALKKLHAGTRTLPDPQIQPLFDKEAIRLIGHYAFRDDGGPEQLPALRCLNNVLVRSVDSRQTLAYEIGPRKIAATLKRSGPDAELALANIIIFLSYNTSLDLNAAFENDDIASTINAAIIRHADSGELPTDAASTCSANVRLLSTLAATYEKQGYRFLDSVDPILKMLSECTILSPPLQPPVSTIVNALPVLPISDKESLPIDAVDKMVELLKDCISFYGTQDKETELSTVLFTLHHISQSKAGAAKDRLKELLIPTDEDRTEALGMGQSLPHKLLKMSNSSMFPGIREIIMTLYFDLSDQDSSRFVYNVGFGNAAGYLASKGIQLTQTDLQASGNVDGGDDINPITGQRIDREPVSDLPEMTDEEKEREAERLFVLFERLRATGVIDVENPAAQAMQMGSVEELPDSDEDDGETDRGKK</sequence>
<reference evidence="1" key="1">
    <citation type="submission" date="2022-10" db="EMBL/GenBank/DDBJ databases">
        <title>Complete Genome of Trichothecium roseum strain YXFP-22015, a Plant Pathogen Isolated from Citrus.</title>
        <authorList>
            <person name="Wang Y."/>
            <person name="Zhu L."/>
        </authorList>
    </citation>
    <scope>NUCLEOTIDE SEQUENCE</scope>
    <source>
        <strain evidence="1">YXFP-22015</strain>
    </source>
</reference>
<evidence type="ECO:0000313" key="1">
    <source>
        <dbReference type="EMBL" id="KAI9898360.1"/>
    </source>
</evidence>
<name>A0ACC0UXU7_9HYPO</name>
<organism evidence="1 2">
    <name type="scientific">Trichothecium roseum</name>
    <dbReference type="NCBI Taxonomy" id="47278"/>
    <lineage>
        <taxon>Eukaryota</taxon>
        <taxon>Fungi</taxon>
        <taxon>Dikarya</taxon>
        <taxon>Ascomycota</taxon>
        <taxon>Pezizomycotina</taxon>
        <taxon>Sordariomycetes</taxon>
        <taxon>Hypocreomycetidae</taxon>
        <taxon>Hypocreales</taxon>
        <taxon>Hypocreales incertae sedis</taxon>
        <taxon>Trichothecium</taxon>
    </lineage>
</organism>